<dbReference type="HAMAP" id="MF_01235">
    <property type="entry name" value="ManNAc6P_epimer"/>
    <property type="match status" value="1"/>
</dbReference>
<dbReference type="AlphaFoldDB" id="A0A0D5NGC6"/>
<evidence type="ECO:0000256" key="5">
    <source>
        <dbReference type="ARBA" id="ARBA00023235"/>
    </source>
</evidence>
<comment type="catalytic activity">
    <reaction evidence="1 7">
        <text>an N-acyl-D-glucosamine 6-phosphate = an N-acyl-D-mannosamine 6-phosphate</text>
        <dbReference type="Rhea" id="RHEA:23932"/>
        <dbReference type="ChEBI" id="CHEBI:57599"/>
        <dbReference type="ChEBI" id="CHEBI:57666"/>
        <dbReference type="EC" id="5.1.3.9"/>
    </reaction>
</comment>
<dbReference type="HOGENOM" id="CLU_086300_1_0_9"/>
<gene>
    <name evidence="7" type="primary">nanE</name>
    <name evidence="8" type="ORF">VN24_06615</name>
</gene>
<evidence type="ECO:0000256" key="3">
    <source>
        <dbReference type="ARBA" id="ARBA00005081"/>
    </source>
</evidence>
<dbReference type="SUPFAM" id="SSF51366">
    <property type="entry name" value="Ribulose-phoshate binding barrel"/>
    <property type="match status" value="1"/>
</dbReference>
<dbReference type="InterPro" id="IPR013785">
    <property type="entry name" value="Aldolase_TIM"/>
</dbReference>
<dbReference type="NCBIfam" id="NF002231">
    <property type="entry name" value="PRK01130.1"/>
    <property type="match status" value="1"/>
</dbReference>
<dbReference type="EMBL" id="CP011058">
    <property type="protein sequence ID" value="AJY74311.1"/>
    <property type="molecule type" value="Genomic_DNA"/>
</dbReference>
<evidence type="ECO:0000313" key="8">
    <source>
        <dbReference type="EMBL" id="AJY74311.1"/>
    </source>
</evidence>
<dbReference type="Gene3D" id="3.20.20.70">
    <property type="entry name" value="Aldolase class I"/>
    <property type="match status" value="1"/>
</dbReference>
<keyword evidence="5 7" id="KW-0413">Isomerase</keyword>
<dbReference type="Proteomes" id="UP000032633">
    <property type="component" value="Chromosome"/>
</dbReference>
<evidence type="ECO:0000256" key="7">
    <source>
        <dbReference type="HAMAP-Rule" id="MF_01235"/>
    </source>
</evidence>
<dbReference type="UniPathway" id="UPA00629">
    <property type="reaction ID" value="UER00682"/>
</dbReference>
<dbReference type="GO" id="GO:0019262">
    <property type="term" value="P:N-acetylneuraminate catabolic process"/>
    <property type="evidence" value="ECO:0007669"/>
    <property type="project" value="UniProtKB-UniRule"/>
</dbReference>
<comment type="pathway">
    <text evidence="3 7">Amino-sugar metabolism; N-acetylneuraminate degradation; D-fructose 6-phosphate from N-acetylneuraminate: step 3/5.</text>
</comment>
<evidence type="ECO:0000256" key="6">
    <source>
        <dbReference type="ARBA" id="ARBA00023277"/>
    </source>
</evidence>
<evidence type="ECO:0000256" key="1">
    <source>
        <dbReference type="ARBA" id="ARBA00000056"/>
    </source>
</evidence>
<dbReference type="OrthoDB" id="9781704at2"/>
<comment type="similarity">
    <text evidence="4 7">Belongs to the NanE family.</text>
</comment>
<reference evidence="8 9" key="1">
    <citation type="journal article" date="2015" name="J. Biotechnol.">
        <title>Complete genome sequence of Paenibacillus beijingensis 7188(T) (=DSM 24997(T)), a novel rhizobacterium from jujube garden soil.</title>
        <authorList>
            <person name="Kwak Y."/>
            <person name="Shin J.H."/>
        </authorList>
    </citation>
    <scope>NUCLEOTIDE SEQUENCE [LARGE SCALE GENOMIC DNA]</scope>
    <source>
        <strain evidence="8 9">DSM 24997</strain>
    </source>
</reference>
<dbReference type="CDD" id="cd04729">
    <property type="entry name" value="NanE"/>
    <property type="match status" value="1"/>
</dbReference>
<keyword evidence="9" id="KW-1185">Reference proteome</keyword>
<evidence type="ECO:0000256" key="2">
    <source>
        <dbReference type="ARBA" id="ARBA00002147"/>
    </source>
</evidence>
<evidence type="ECO:0000256" key="4">
    <source>
        <dbReference type="ARBA" id="ARBA00007439"/>
    </source>
</evidence>
<name>A0A0D5NGC6_9BACL</name>
<reference evidence="9" key="2">
    <citation type="submission" date="2015-03" db="EMBL/GenBank/DDBJ databases">
        <title>Genome sequence of Paenibacillus beijingensis strain DSM 24997T.</title>
        <authorList>
            <person name="Kwak Y."/>
            <person name="Shin J.-H."/>
        </authorList>
    </citation>
    <scope>NUCLEOTIDE SEQUENCE [LARGE SCALE GENOMIC DNA]</scope>
    <source>
        <strain evidence="9">DSM 24997</strain>
    </source>
</reference>
<dbReference type="PANTHER" id="PTHR36204:SF1">
    <property type="entry name" value="N-ACETYLMANNOSAMINE-6-PHOSPHATE 2-EPIMERASE-RELATED"/>
    <property type="match status" value="1"/>
</dbReference>
<proteinExistence type="inferred from homology"/>
<protein>
    <recommendedName>
        <fullName evidence="7">Putative N-acetylmannosamine-6-phosphate 2-epimerase</fullName>
        <ecNumber evidence="7">5.1.3.9</ecNumber>
    </recommendedName>
    <alternativeName>
        <fullName evidence="7">ManNAc-6-P epimerase</fullName>
    </alternativeName>
</protein>
<dbReference type="Pfam" id="PF04131">
    <property type="entry name" value="NanE"/>
    <property type="match status" value="1"/>
</dbReference>
<dbReference type="GO" id="GO:0005829">
    <property type="term" value="C:cytosol"/>
    <property type="evidence" value="ECO:0007669"/>
    <property type="project" value="TreeGrafter"/>
</dbReference>
<dbReference type="EC" id="5.1.3.9" evidence="7"/>
<dbReference type="InterPro" id="IPR007260">
    <property type="entry name" value="NanE"/>
</dbReference>
<organism evidence="8 9">
    <name type="scientific">Paenibacillus beijingensis</name>
    <dbReference type="NCBI Taxonomy" id="1126833"/>
    <lineage>
        <taxon>Bacteria</taxon>
        <taxon>Bacillati</taxon>
        <taxon>Bacillota</taxon>
        <taxon>Bacilli</taxon>
        <taxon>Bacillales</taxon>
        <taxon>Paenibacillaceae</taxon>
        <taxon>Paenibacillus</taxon>
    </lineage>
</organism>
<dbReference type="InterPro" id="IPR011060">
    <property type="entry name" value="RibuloseP-bd_barrel"/>
</dbReference>
<comment type="function">
    <text evidence="2 7">Converts N-acetylmannosamine-6-phosphate (ManNAc-6-P) to N-acetylglucosamine-6-phosphate (GlcNAc-6-P).</text>
</comment>
<dbReference type="PANTHER" id="PTHR36204">
    <property type="entry name" value="N-ACETYLMANNOSAMINE-6-PHOSPHATE 2-EPIMERASE-RELATED"/>
    <property type="match status" value="1"/>
</dbReference>
<accession>A0A0D5NGC6</accession>
<dbReference type="STRING" id="1126833.VN24_06615"/>
<dbReference type="GO" id="GO:0005975">
    <property type="term" value="P:carbohydrate metabolic process"/>
    <property type="evidence" value="ECO:0007669"/>
    <property type="project" value="UniProtKB-UniRule"/>
</dbReference>
<keyword evidence="6 7" id="KW-0119">Carbohydrate metabolism</keyword>
<dbReference type="PATRIC" id="fig|1126833.4.peg.1441"/>
<dbReference type="GO" id="GO:0047465">
    <property type="term" value="F:N-acylglucosamine-6-phosphate 2-epimerase activity"/>
    <property type="evidence" value="ECO:0007669"/>
    <property type="project" value="UniProtKB-EC"/>
</dbReference>
<dbReference type="KEGG" id="pbj:VN24_06615"/>
<evidence type="ECO:0000313" key="9">
    <source>
        <dbReference type="Proteomes" id="UP000032633"/>
    </source>
</evidence>
<dbReference type="GO" id="GO:0006053">
    <property type="term" value="P:N-acetylmannosamine catabolic process"/>
    <property type="evidence" value="ECO:0007669"/>
    <property type="project" value="TreeGrafter"/>
</dbReference>
<dbReference type="RefSeq" id="WP_045669747.1">
    <property type="nucleotide sequence ID" value="NZ_CP011058.1"/>
</dbReference>
<sequence length="234" mass="25705">MNHSLISKLKHGFIVSCQALEDEPLHGSHIMAAMACAAEEGGAAAIRANSPVDIYQIKQKCSLPVIGIYKKFYDDSKVYITPTIHEVREVVEAGADFVALDCTKLSRPGKERLEDLIDRIRSDYPQTSIVADISTYEEGVRAISLKVDLISTTLSGYTPHSPQLEDPDIELVGRLASLGKVPILAEGRIWMIEQCLRCFDAGAHAVVMGTAITRPQEIVKRYVRKVRSHVGSSS</sequence>